<dbReference type="PATRIC" id="fig|1653479.3.peg.1326"/>
<sequence length="403" mass="43586">MTKELLSADATNIAGLGNLLDRIGADTLASHHYLLDNAGLGENVVGEILKRLRPYIARFQEMTRTRHVHLSANCGEMGAELNKAAWLYADQDRKNYDLLNAHTSVPPLPGSDRGSSDHAAAGHVDEFDGAADYGHPHGIDYPPTNPVIDDIRDVLADASEWLGEIDRTIFELSGWSPLREATIPVTGNWNEIRRIGQAYQIAGDAMEAAAESLAAGVRRVDGHWNGAAAQAFTDYADRQLAAMRWEGHAGRTIAAICTAIAEQLRGAALAVVRKIVELLESEVALDNARGALKVVLKKVPVVGTAWQVESIIEICLTAMDLTKDLIVKIEQVVDDFGGFLDALGDPEGQVGQKIDDTLRPLNDLLDYGTQAVEAGKTADIRPVLDTPDEDFSVGTGDEPWRDA</sequence>
<reference evidence="2" key="2">
    <citation type="submission" date="2016-04" db="EMBL/GenBank/DDBJ databases">
        <title>Complete Genome and Plasmid Sequences for Rhodococcus fascians D188 and Draft Sequences for Rhodococcus spp. Isolates PBTS 1 and PBTS 2.</title>
        <authorList>
            <person name="Stamer R."/>
            <person name="Vereecke D."/>
            <person name="Zhang Y."/>
            <person name="Schilkey F."/>
            <person name="Devitt N."/>
            <person name="Randall J."/>
        </authorList>
    </citation>
    <scope>NUCLEOTIDE SEQUENCE [LARGE SCALE GENOMIC DNA]</scope>
    <source>
        <strain evidence="2">PBTS2</strain>
    </source>
</reference>
<evidence type="ECO:0000313" key="1">
    <source>
        <dbReference type="EMBL" id="AMY22621.1"/>
    </source>
</evidence>
<proteinExistence type="predicted"/>
<dbReference type="RefSeq" id="WP_048319179.1">
    <property type="nucleotide sequence ID" value="NZ_CP015220.1"/>
</dbReference>
<dbReference type="KEGG" id="rhs:A3Q41_01313"/>
<organism evidence="1 2">
    <name type="scientific">Rhodococcoides fascians</name>
    <name type="common">Rhodococcus fascians</name>
    <dbReference type="NCBI Taxonomy" id="1828"/>
    <lineage>
        <taxon>Bacteria</taxon>
        <taxon>Bacillati</taxon>
        <taxon>Actinomycetota</taxon>
        <taxon>Actinomycetes</taxon>
        <taxon>Mycobacteriales</taxon>
        <taxon>Nocardiaceae</taxon>
        <taxon>Rhodococcoides</taxon>
    </lineage>
</organism>
<accession>A0A143QI75</accession>
<dbReference type="EMBL" id="CP015220">
    <property type="protein sequence ID" value="AMY22621.1"/>
    <property type="molecule type" value="Genomic_DNA"/>
</dbReference>
<reference evidence="1 2" key="1">
    <citation type="journal article" date="2016" name="Genome Announc.">
        <title>Complete Genome and Plasmid Sequences for Rhodococcus fascians D188 and Draft Sequences for Rhodococcus Isolates PBTS 1 and PBTS 2.</title>
        <authorList>
            <person name="Stamler R.A."/>
            <person name="Vereecke D."/>
            <person name="Zhang Y."/>
            <person name="Schilkey F."/>
            <person name="Devitt N."/>
            <person name="Randall J.J."/>
        </authorList>
    </citation>
    <scope>NUCLEOTIDE SEQUENCE [LARGE SCALE GENOMIC DNA]</scope>
    <source>
        <strain evidence="1 2">PBTS2</strain>
    </source>
</reference>
<evidence type="ECO:0000313" key="2">
    <source>
        <dbReference type="Proteomes" id="UP000076038"/>
    </source>
</evidence>
<evidence type="ECO:0008006" key="3">
    <source>
        <dbReference type="Google" id="ProtNLM"/>
    </source>
</evidence>
<keyword evidence="2" id="KW-1185">Reference proteome</keyword>
<dbReference type="AlphaFoldDB" id="A0A143QI75"/>
<gene>
    <name evidence="1" type="ORF">A3Q41_01313</name>
</gene>
<dbReference type="Proteomes" id="UP000076038">
    <property type="component" value="Chromosome"/>
</dbReference>
<protein>
    <recommendedName>
        <fullName evidence="3">WXG100 family type VII secretion target</fullName>
    </recommendedName>
</protein>
<dbReference type="OrthoDB" id="4763534at2"/>
<name>A0A143QI75_RHOFA</name>